<keyword evidence="1" id="KW-0472">Membrane</keyword>
<name>A0ABW0FBS5_9HYPH</name>
<feature type="transmembrane region" description="Helical" evidence="1">
    <location>
        <begin position="104"/>
        <end position="123"/>
    </location>
</feature>
<accession>A0ABW0FBS5</accession>
<evidence type="ECO:0000256" key="1">
    <source>
        <dbReference type="SAM" id="Phobius"/>
    </source>
</evidence>
<organism evidence="2 3">
    <name type="scientific">Bosea minatitlanensis</name>
    <dbReference type="NCBI Taxonomy" id="128782"/>
    <lineage>
        <taxon>Bacteria</taxon>
        <taxon>Pseudomonadati</taxon>
        <taxon>Pseudomonadota</taxon>
        <taxon>Alphaproteobacteria</taxon>
        <taxon>Hyphomicrobiales</taxon>
        <taxon>Boseaceae</taxon>
        <taxon>Bosea</taxon>
    </lineage>
</organism>
<dbReference type="Proteomes" id="UP001595976">
    <property type="component" value="Unassembled WGS sequence"/>
</dbReference>
<protein>
    <recommendedName>
        <fullName evidence="4">Transglutaminase-like domain-containing protein</fullName>
    </recommendedName>
</protein>
<keyword evidence="1" id="KW-0812">Transmembrane</keyword>
<reference evidence="3" key="1">
    <citation type="journal article" date="2019" name="Int. J. Syst. Evol. Microbiol.">
        <title>The Global Catalogue of Microorganisms (GCM) 10K type strain sequencing project: providing services to taxonomists for standard genome sequencing and annotation.</title>
        <authorList>
            <consortium name="The Broad Institute Genomics Platform"/>
            <consortium name="The Broad Institute Genome Sequencing Center for Infectious Disease"/>
            <person name="Wu L."/>
            <person name="Ma J."/>
        </authorList>
    </citation>
    <scope>NUCLEOTIDE SEQUENCE [LARGE SCALE GENOMIC DNA]</scope>
    <source>
        <strain evidence="3">CGMCC 1.15643</strain>
    </source>
</reference>
<keyword evidence="3" id="KW-1185">Reference proteome</keyword>
<dbReference type="EMBL" id="JBHSLI010000009">
    <property type="protein sequence ID" value="MFC5295340.1"/>
    <property type="molecule type" value="Genomic_DNA"/>
</dbReference>
<sequence>MIRDSGFNAEVFGIGGHVVARVLVDNMYYAVDPDYGVGPFLWHSEDRVLSDTVREAYEHSDAAMTESDRNNMSEWYISKEDNGKYMYLDEREKQQKLIFFQSDIVFFMFLIVGSVIVWSLYAFRSRCRKRA</sequence>
<dbReference type="RefSeq" id="WP_158448020.1">
    <property type="nucleotide sequence ID" value="NZ_JAOAOS010000010.1"/>
</dbReference>
<evidence type="ECO:0000313" key="3">
    <source>
        <dbReference type="Proteomes" id="UP001595976"/>
    </source>
</evidence>
<evidence type="ECO:0008006" key="4">
    <source>
        <dbReference type="Google" id="ProtNLM"/>
    </source>
</evidence>
<comment type="caution">
    <text evidence="2">The sequence shown here is derived from an EMBL/GenBank/DDBJ whole genome shotgun (WGS) entry which is preliminary data.</text>
</comment>
<keyword evidence="1" id="KW-1133">Transmembrane helix</keyword>
<gene>
    <name evidence="2" type="ORF">ACFPK2_20315</name>
</gene>
<evidence type="ECO:0000313" key="2">
    <source>
        <dbReference type="EMBL" id="MFC5295340.1"/>
    </source>
</evidence>
<proteinExistence type="predicted"/>